<organism evidence="2">
    <name type="scientific">freshwater metagenome</name>
    <dbReference type="NCBI Taxonomy" id="449393"/>
    <lineage>
        <taxon>unclassified sequences</taxon>
        <taxon>metagenomes</taxon>
        <taxon>ecological metagenomes</taxon>
    </lineage>
</organism>
<dbReference type="InterPro" id="IPR036291">
    <property type="entry name" value="NAD(P)-bd_dom_sf"/>
</dbReference>
<dbReference type="InterPro" id="IPR001509">
    <property type="entry name" value="Epimerase_deHydtase"/>
</dbReference>
<feature type="domain" description="NAD-dependent epimerase/dehydratase" evidence="1">
    <location>
        <begin position="3"/>
        <end position="223"/>
    </location>
</feature>
<protein>
    <submittedName>
        <fullName evidence="2">Unannotated protein</fullName>
    </submittedName>
</protein>
<evidence type="ECO:0000313" key="2">
    <source>
        <dbReference type="EMBL" id="CAB4548318.1"/>
    </source>
</evidence>
<dbReference type="EMBL" id="CAEZSR010000020">
    <property type="protein sequence ID" value="CAB4548318.1"/>
    <property type="molecule type" value="Genomic_DNA"/>
</dbReference>
<gene>
    <name evidence="2" type="ORF">UFOPK1493_00851</name>
</gene>
<dbReference type="PANTHER" id="PTHR43245">
    <property type="entry name" value="BIFUNCTIONAL POLYMYXIN RESISTANCE PROTEIN ARNA"/>
    <property type="match status" value="1"/>
</dbReference>
<dbReference type="Pfam" id="PF01370">
    <property type="entry name" value="Epimerase"/>
    <property type="match status" value="1"/>
</dbReference>
<name>A0A6J6CE98_9ZZZZ</name>
<reference evidence="2" key="1">
    <citation type="submission" date="2020-05" db="EMBL/GenBank/DDBJ databases">
        <authorList>
            <person name="Chiriac C."/>
            <person name="Salcher M."/>
            <person name="Ghai R."/>
            <person name="Kavagutti S V."/>
        </authorList>
    </citation>
    <scope>NUCLEOTIDE SEQUENCE</scope>
</reference>
<dbReference type="PANTHER" id="PTHR43245:SF51">
    <property type="entry name" value="SHORT CHAIN DEHYDROGENASE_REDUCTASE FAMILY 42E, MEMBER 2"/>
    <property type="match status" value="1"/>
</dbReference>
<dbReference type="InterPro" id="IPR050177">
    <property type="entry name" value="Lipid_A_modif_metabolic_enz"/>
</dbReference>
<dbReference type="SUPFAM" id="SSF51735">
    <property type="entry name" value="NAD(P)-binding Rossmann-fold domains"/>
    <property type="match status" value="1"/>
</dbReference>
<sequence length="326" mass="34103">MRVLITGGTSLLARATAELLLARGDDVVLLQRGEAALDVAQVRGDLREPAVVARAVQGCDAVVHAAAKVGIVGAWEDFRSINVDGTANVIAAAREAGLSRVVHVSTPSVSHAGHSLVGAQADPPVTGRTDAHYAESKAIGERLALGAASDALPIVAIRPHLVWGPGDTQLVGRIVERARSGRLALVGGGTALIDTTYIDNAASSLVAALDAAVPGAACIGRAYVIANGEPRPVRELIEGILRAAGVEASPREVPLRVATGIGTVVEKVWARLKPDEEPPLTRFLAEQLGTAHWFDPRPARDDLRWHPTVSIDEGLDRLAAWFAAAR</sequence>
<proteinExistence type="predicted"/>
<evidence type="ECO:0000259" key="1">
    <source>
        <dbReference type="Pfam" id="PF01370"/>
    </source>
</evidence>
<accession>A0A6J6CE98</accession>
<dbReference type="Gene3D" id="3.40.50.720">
    <property type="entry name" value="NAD(P)-binding Rossmann-like Domain"/>
    <property type="match status" value="1"/>
</dbReference>
<dbReference type="AlphaFoldDB" id="A0A6J6CE98"/>